<evidence type="ECO:0000313" key="7">
    <source>
        <dbReference type="RefSeq" id="XP_028128278.1"/>
    </source>
</evidence>
<dbReference type="RefSeq" id="XP_028128278.1">
    <property type="nucleotide sequence ID" value="XM_028272477.1"/>
</dbReference>
<dbReference type="Gene3D" id="3.90.260.10">
    <property type="entry name" value="Transglutaminase-like"/>
    <property type="match status" value="1"/>
</dbReference>
<comment type="cofactor">
    <cofactor evidence="3">
        <name>Ca(2+)</name>
        <dbReference type="ChEBI" id="CHEBI:29108"/>
    </cofactor>
    <text evidence="3">Binds 1 Ca(2+) ion per subunit.</text>
</comment>
<dbReference type="SMART" id="SM00460">
    <property type="entry name" value="TGc"/>
    <property type="match status" value="1"/>
</dbReference>
<evidence type="ECO:0000313" key="6">
    <source>
        <dbReference type="Proteomes" id="UP001652700"/>
    </source>
</evidence>
<dbReference type="GO" id="GO:0046872">
    <property type="term" value="F:metal ion binding"/>
    <property type="evidence" value="ECO:0007669"/>
    <property type="project" value="UniProtKB-KW"/>
</dbReference>
<feature type="binding site" evidence="3">
    <location>
        <position position="410"/>
    </location>
    <ligand>
        <name>Ca(2+)</name>
        <dbReference type="ChEBI" id="CHEBI:29108"/>
    </ligand>
</feature>
<feature type="active site" evidence="2">
    <location>
        <position position="368"/>
    </location>
</feature>
<evidence type="ECO:0000313" key="5">
    <source>
        <dbReference type="EnsemblMetazoa" id="XP_028128278.1"/>
    </source>
</evidence>
<evidence type="ECO:0000256" key="1">
    <source>
        <dbReference type="ARBA" id="ARBA00005968"/>
    </source>
</evidence>
<dbReference type="SUPFAM" id="SSF49309">
    <property type="entry name" value="Transglutaminase, two C-terminal domains"/>
    <property type="match status" value="2"/>
</dbReference>
<feature type="active site" evidence="2">
    <location>
        <position position="282"/>
    </location>
</feature>
<protein>
    <submittedName>
        <fullName evidence="7">Hemocyte protein-glutamine gamma-glutamyltransferase-like</fullName>
    </submittedName>
</protein>
<dbReference type="Pfam" id="PF01841">
    <property type="entry name" value="Transglut_core"/>
    <property type="match status" value="1"/>
</dbReference>
<dbReference type="FunFam" id="3.90.260.10:FF:000002">
    <property type="entry name" value="Erythrocyte membrane protein band 4.2"/>
    <property type="match status" value="1"/>
</dbReference>
<feature type="binding site" evidence="3">
    <location>
        <position position="470"/>
    </location>
    <ligand>
        <name>Ca(2+)</name>
        <dbReference type="ChEBI" id="CHEBI:29108"/>
    </ligand>
</feature>
<evidence type="ECO:0000256" key="2">
    <source>
        <dbReference type="PIRSR" id="PIRSR000459-1"/>
    </source>
</evidence>
<proteinExistence type="inferred from homology"/>
<dbReference type="InterPro" id="IPR036238">
    <property type="entry name" value="Transglutaminase_C_sf"/>
</dbReference>
<dbReference type="GeneID" id="114324610"/>
<dbReference type="InterPro" id="IPR023608">
    <property type="entry name" value="Transglutaminase_animal"/>
</dbReference>
<dbReference type="Gene3D" id="2.60.40.10">
    <property type="entry name" value="Immunoglobulins"/>
    <property type="match status" value="3"/>
</dbReference>
<reference evidence="7" key="1">
    <citation type="submission" date="2025-04" db="UniProtKB">
        <authorList>
            <consortium name="RefSeq"/>
        </authorList>
    </citation>
    <scope>IDENTIFICATION</scope>
    <source>
        <tissue evidence="7">Whole insect</tissue>
    </source>
</reference>
<dbReference type="InterPro" id="IPR014756">
    <property type="entry name" value="Ig_E-set"/>
</dbReference>
<dbReference type="SUPFAM" id="SSF81296">
    <property type="entry name" value="E set domains"/>
    <property type="match status" value="1"/>
</dbReference>
<dbReference type="SUPFAM" id="SSF54001">
    <property type="entry name" value="Cysteine proteinases"/>
    <property type="match status" value="1"/>
</dbReference>
<organism evidence="7">
    <name type="scientific">Diabrotica virgifera virgifera</name>
    <name type="common">western corn rootworm</name>
    <dbReference type="NCBI Taxonomy" id="50390"/>
    <lineage>
        <taxon>Eukaryota</taxon>
        <taxon>Metazoa</taxon>
        <taxon>Ecdysozoa</taxon>
        <taxon>Arthropoda</taxon>
        <taxon>Hexapoda</taxon>
        <taxon>Insecta</taxon>
        <taxon>Pterygota</taxon>
        <taxon>Neoptera</taxon>
        <taxon>Endopterygota</taxon>
        <taxon>Coleoptera</taxon>
        <taxon>Polyphaga</taxon>
        <taxon>Cucujiformia</taxon>
        <taxon>Chrysomeloidea</taxon>
        <taxon>Chrysomelidae</taxon>
        <taxon>Galerucinae</taxon>
        <taxon>Diabroticina</taxon>
        <taxon>Diabroticites</taxon>
        <taxon>Diabrotica</taxon>
    </lineage>
</organism>
<reference evidence="5" key="2">
    <citation type="submission" date="2025-05" db="UniProtKB">
        <authorList>
            <consortium name="EnsemblMetazoa"/>
        </authorList>
    </citation>
    <scope>IDENTIFICATION</scope>
</reference>
<dbReference type="InterPro" id="IPR013783">
    <property type="entry name" value="Ig-like_fold"/>
</dbReference>
<dbReference type="PIRSF" id="PIRSF000459">
    <property type="entry name" value="TGM_EBP42"/>
    <property type="match status" value="1"/>
</dbReference>
<evidence type="ECO:0000256" key="3">
    <source>
        <dbReference type="PIRSR" id="PIRSR000459-2"/>
    </source>
</evidence>
<feature type="active site" evidence="2">
    <location>
        <position position="345"/>
    </location>
</feature>
<accession>A0A6P7F328</accession>
<dbReference type="Pfam" id="PF00868">
    <property type="entry name" value="Transglut_N"/>
    <property type="match status" value="1"/>
</dbReference>
<dbReference type="FunFam" id="2.60.40.10:FF:000090">
    <property type="entry name" value="Protein-glutamine gamma-glutamyltransferase 2"/>
    <property type="match status" value="1"/>
</dbReference>
<name>A0A6P7F328_DIAVI</name>
<dbReference type="Proteomes" id="UP001652700">
    <property type="component" value="Unplaced"/>
</dbReference>
<keyword evidence="3" id="KW-0479">Metal-binding</keyword>
<dbReference type="InterPro" id="IPR038765">
    <property type="entry name" value="Papain-like_cys_pep_sf"/>
</dbReference>
<dbReference type="InterPro" id="IPR002931">
    <property type="entry name" value="Transglutaminase-like"/>
</dbReference>
<sequence length="707" mass="78898">MEPATVTGVDFFHKENAHNHHTCEYELVNAEAPTPVLRRGAVFQLGINLNRTFDPEHDVIRISFGFGEKPTVILGTRAVRPLNPKLNHFPKDPHVWGVMLKENKGSSVIVNVRIPPQVQVGIWNCNIISTIAGQKGVRKDYKFEDDIYIIFNPWCPEDGVFMENEEERKEYVLNDCGKIWCGTFKKPTGKHWIFGQFDEISLPAAIFLLEKSALVTAQRGNPIMVSRAISAIVNAVDDGGLLEGRWDGDYSDGTSPFAWTGSTAILEQYLLSNGTSVKYGQCWVYSAATVTICRALGIPCRSTTNYVSAHDTNASLTIDKYFDASGERIESGPDGACNDSCWNFHVWNDVWMSRPDLSPGYGGWQVIDATPQEVSDSVMRCGPASIEAVRKGEVGFLYDTPFVFSEVNADVVHFQEDEESDWGFSTTSVNQYHVGRLIVTKKPGPTDSNGDSDVWDITHFFKNKEGTEAERLSVYNAVRGVPKALHIYELPNKEHQDVGFELVDIDTVPFGHKFMAQVRIENKSEQERTIKIMLTATSVYYMGTTANDIKKTKGALKLAPHQKQTVRLDVYPKDYLEKLVDHFFVKIYAVANVQETKQVWSEEDDFTLTLPDIKITAPHTAKVGEHCDVKFTFHNPLEIPLTQCSYVLEGPGVTKAVSTKHVDVKAKETITVSASFTAKNAGVKKIVVNFTSKEVHNIHGSTNITVS</sequence>
<keyword evidence="3" id="KW-0106">Calcium</keyword>
<dbReference type="InterPro" id="IPR001102">
    <property type="entry name" value="Transglutaminase_N"/>
</dbReference>
<dbReference type="InterPro" id="IPR050779">
    <property type="entry name" value="Transglutaminase"/>
</dbReference>
<feature type="domain" description="Transglutaminase-like" evidence="4">
    <location>
        <begin position="274"/>
        <end position="371"/>
    </location>
</feature>
<dbReference type="KEGG" id="dvv:114324610"/>
<evidence type="ECO:0000259" key="4">
    <source>
        <dbReference type="SMART" id="SM00460"/>
    </source>
</evidence>
<dbReference type="PANTHER" id="PTHR11590:SF52">
    <property type="entry name" value="HEMOCYTE PROTEIN-GLUTAMINE GAMMA-GLUTAMYLTRANSFERASE-LIKE PROTEIN"/>
    <property type="match status" value="1"/>
</dbReference>
<dbReference type="OrthoDB" id="437511at2759"/>
<dbReference type="PANTHER" id="PTHR11590">
    <property type="entry name" value="PROTEIN-GLUTAMINE GAMMA-GLUTAMYLTRANSFERASE"/>
    <property type="match status" value="1"/>
</dbReference>
<feature type="binding site" evidence="3">
    <location>
        <position position="408"/>
    </location>
    <ligand>
        <name>Ca(2+)</name>
        <dbReference type="ChEBI" id="CHEBI:29108"/>
    </ligand>
</feature>
<comment type="similarity">
    <text evidence="1">Belongs to the transglutaminase superfamily. Transglutaminase family.</text>
</comment>
<dbReference type="Pfam" id="PF00927">
    <property type="entry name" value="Transglut_C"/>
    <property type="match status" value="2"/>
</dbReference>
<gene>
    <name evidence="7" type="primary">LOC114324610</name>
</gene>
<dbReference type="FunFam" id="2.60.40.10:FF:000171">
    <property type="entry name" value="protein-glutamine gamma-glutamyltransferase 6"/>
    <property type="match status" value="1"/>
</dbReference>
<dbReference type="GO" id="GO:0003810">
    <property type="term" value="F:protein-glutamine gamma-glutamyltransferase activity"/>
    <property type="evidence" value="ECO:0007669"/>
    <property type="project" value="InterPro"/>
</dbReference>
<dbReference type="AlphaFoldDB" id="A0A6P7F328"/>
<dbReference type="InParanoid" id="A0A6P7F328"/>
<dbReference type="EnsemblMetazoa" id="XM_028272477.2">
    <property type="protein sequence ID" value="XP_028128278.1"/>
    <property type="gene ID" value="LOC114324610"/>
</dbReference>
<dbReference type="InterPro" id="IPR036985">
    <property type="entry name" value="Transglutaminase-like_sf"/>
</dbReference>
<dbReference type="InterPro" id="IPR008958">
    <property type="entry name" value="Transglutaminase_C"/>
</dbReference>
<keyword evidence="6" id="KW-1185">Reference proteome</keyword>
<feature type="binding site" evidence="3">
    <location>
        <position position="465"/>
    </location>
    <ligand>
        <name>Ca(2+)</name>
        <dbReference type="ChEBI" id="CHEBI:29108"/>
    </ligand>
</feature>